<dbReference type="Proteomes" id="UP001171751">
    <property type="component" value="Unassembled WGS sequence"/>
</dbReference>
<dbReference type="SUPFAM" id="SSF51735">
    <property type="entry name" value="NAD(P)-binding Rossmann-fold domains"/>
    <property type="match status" value="1"/>
</dbReference>
<dbReference type="HAMAP" id="MF_00222">
    <property type="entry name" value="Shikimate_DH_AroE"/>
    <property type="match status" value="1"/>
</dbReference>
<evidence type="ECO:0000256" key="6">
    <source>
        <dbReference type="ARBA" id="ARBA00023141"/>
    </source>
</evidence>
<evidence type="ECO:0000256" key="4">
    <source>
        <dbReference type="ARBA" id="ARBA00022857"/>
    </source>
</evidence>
<dbReference type="GO" id="GO:0009073">
    <property type="term" value="P:aromatic amino acid family biosynthetic process"/>
    <property type="evidence" value="ECO:0007669"/>
    <property type="project" value="UniProtKB-KW"/>
</dbReference>
<dbReference type="PANTHER" id="PTHR21089:SF1">
    <property type="entry name" value="BIFUNCTIONAL 3-DEHYDROQUINATE DEHYDRATASE_SHIKIMATE DEHYDROGENASE, CHLOROPLASTIC"/>
    <property type="match status" value="1"/>
</dbReference>
<evidence type="ECO:0000256" key="5">
    <source>
        <dbReference type="ARBA" id="ARBA00023002"/>
    </source>
</evidence>
<dbReference type="Gene3D" id="3.40.50.720">
    <property type="entry name" value="NAD(P)-binding Rossmann-like Domain"/>
    <property type="match status" value="1"/>
</dbReference>
<keyword evidence="3 7" id="KW-0028">Amino-acid biosynthesis</keyword>
<feature type="binding site" evidence="7">
    <location>
        <position position="234"/>
    </location>
    <ligand>
        <name>shikimate</name>
        <dbReference type="ChEBI" id="CHEBI:36208"/>
    </ligand>
</feature>
<dbReference type="InterPro" id="IPR011342">
    <property type="entry name" value="Shikimate_DH"/>
</dbReference>
<dbReference type="GO" id="GO:0019632">
    <property type="term" value="P:shikimate metabolic process"/>
    <property type="evidence" value="ECO:0007669"/>
    <property type="project" value="InterPro"/>
</dbReference>
<comment type="caution">
    <text evidence="9">The sequence shown here is derived from an EMBL/GenBank/DDBJ whole genome shotgun (WGS) entry which is preliminary data.</text>
</comment>
<feature type="binding site" evidence="7">
    <location>
        <position position="204"/>
    </location>
    <ligand>
        <name>NADP(+)</name>
        <dbReference type="ChEBI" id="CHEBI:58349"/>
    </ligand>
</feature>
<feature type="binding site" evidence="7">
    <location>
        <position position="61"/>
    </location>
    <ligand>
        <name>shikimate</name>
        <dbReference type="ChEBI" id="CHEBI:36208"/>
    </ligand>
</feature>
<dbReference type="InterPro" id="IPR036291">
    <property type="entry name" value="NAD(P)-bd_dom_sf"/>
</dbReference>
<dbReference type="InterPro" id="IPR046346">
    <property type="entry name" value="Aminoacid_DH-like_N_sf"/>
</dbReference>
<dbReference type="Pfam" id="PF08501">
    <property type="entry name" value="Shikimate_dh_N"/>
    <property type="match status" value="1"/>
</dbReference>
<feature type="binding site" evidence="7">
    <location>
        <begin position="14"/>
        <end position="16"/>
    </location>
    <ligand>
        <name>shikimate</name>
        <dbReference type="ChEBI" id="CHEBI:36208"/>
    </ligand>
</feature>
<reference evidence="9" key="1">
    <citation type="submission" date="2023-07" db="EMBL/GenBank/DDBJ databases">
        <title>Between Cages and Wild: Unraveling the Impact of Captivity on Animal Microbiomes and Antimicrobial Resistance.</title>
        <authorList>
            <person name="Schmartz G.P."/>
            <person name="Rehner J."/>
            <person name="Schuff M.J."/>
            <person name="Becker S.L."/>
            <person name="Kravczyk M."/>
            <person name="Gurevich A."/>
            <person name="Francke R."/>
            <person name="Mueller R."/>
            <person name="Keller V."/>
            <person name="Keller A."/>
        </authorList>
    </citation>
    <scope>NUCLEOTIDE SEQUENCE</scope>
    <source>
        <strain evidence="9">S39M_St_73</strain>
    </source>
</reference>
<sequence>MNFYGLFGYPLGHSMSPMIHKIIYEKMGIDAAYKLFEVEEEYLAQALDSLKILDIRGANVTIPYKKKVIPLLDQISPKAEKLQAVNTIKNKDGILEGYNTDYDGVVRTFERQGWTVQNQSVYILGTGGASQAAAHALQDQGGWVTLVSRSPDKKNIFPVIDYQTLEEVEGNILVNTTPIGMPPKIDQSPVSDQIVSQFDIIFDATYDKVDNKLLKTARSLGKECVNGLEMLVGQAIAAVEIWEDISIDDSVMDDILSHVQKEWM</sequence>
<dbReference type="GO" id="GO:0004764">
    <property type="term" value="F:shikimate 3-dehydrogenase (NADP+) activity"/>
    <property type="evidence" value="ECO:0007669"/>
    <property type="project" value="UniProtKB-UniRule"/>
</dbReference>
<feature type="binding site" evidence="7">
    <location>
        <position position="227"/>
    </location>
    <ligand>
        <name>NADP(+)</name>
        <dbReference type="ChEBI" id="CHEBI:58349"/>
    </ligand>
</feature>
<dbReference type="Gene3D" id="3.40.50.10860">
    <property type="entry name" value="Leucine Dehydrogenase, chain A, domain 1"/>
    <property type="match status" value="1"/>
</dbReference>
<comment type="subunit">
    <text evidence="7">Homodimer.</text>
</comment>
<dbReference type="InterPro" id="IPR013708">
    <property type="entry name" value="Shikimate_DH-bd_N"/>
</dbReference>
<dbReference type="CDD" id="cd01065">
    <property type="entry name" value="NAD_bind_Shikimate_DH"/>
    <property type="match status" value="1"/>
</dbReference>
<dbReference type="InterPro" id="IPR022893">
    <property type="entry name" value="Shikimate_DH_fam"/>
</dbReference>
<feature type="active site" description="Proton acceptor" evidence="7">
    <location>
        <position position="65"/>
    </location>
</feature>
<accession>A0AA43UCV1</accession>
<feature type="binding site" evidence="7">
    <location>
        <position position="86"/>
    </location>
    <ligand>
        <name>shikimate</name>
        <dbReference type="ChEBI" id="CHEBI:36208"/>
    </ligand>
</feature>
<evidence type="ECO:0000313" key="9">
    <source>
        <dbReference type="EMBL" id="MDO5457639.1"/>
    </source>
</evidence>
<comment type="similarity">
    <text evidence="7">Belongs to the shikimate dehydrogenase family.</text>
</comment>
<keyword evidence="5 7" id="KW-0560">Oxidoreductase</keyword>
<dbReference type="GO" id="GO:0009423">
    <property type="term" value="P:chorismate biosynthetic process"/>
    <property type="evidence" value="ECO:0007669"/>
    <property type="project" value="UniProtKB-UniRule"/>
</dbReference>
<comment type="pathway">
    <text evidence="1 7">Metabolic intermediate biosynthesis; chorismate biosynthesis; chorismate from D-erythrose 4-phosphate and phosphoenolpyruvate: step 4/7.</text>
</comment>
<evidence type="ECO:0000256" key="7">
    <source>
        <dbReference type="HAMAP-Rule" id="MF_00222"/>
    </source>
</evidence>
<feature type="domain" description="Shikimate dehydrogenase substrate binding N-terminal" evidence="8">
    <location>
        <begin position="6"/>
        <end position="88"/>
    </location>
</feature>
<proteinExistence type="inferred from homology"/>
<keyword evidence="4 7" id="KW-0521">NADP</keyword>
<keyword evidence="10" id="KW-1185">Reference proteome</keyword>
<dbReference type="AlphaFoldDB" id="A0AA43UCV1"/>
<feature type="binding site" evidence="7">
    <location>
        <position position="206"/>
    </location>
    <ligand>
        <name>shikimate</name>
        <dbReference type="ChEBI" id="CHEBI:36208"/>
    </ligand>
</feature>
<feature type="binding site" evidence="7">
    <location>
        <position position="101"/>
    </location>
    <ligand>
        <name>shikimate</name>
        <dbReference type="ChEBI" id="CHEBI:36208"/>
    </ligand>
</feature>
<organism evidence="9 10">
    <name type="scientific">Atopococcus tabaci</name>
    <dbReference type="NCBI Taxonomy" id="269774"/>
    <lineage>
        <taxon>Bacteria</taxon>
        <taxon>Bacillati</taxon>
        <taxon>Bacillota</taxon>
        <taxon>Bacilli</taxon>
        <taxon>Lactobacillales</taxon>
        <taxon>Carnobacteriaceae</taxon>
        <taxon>Atopococcus</taxon>
    </lineage>
</organism>
<dbReference type="GO" id="GO:0005829">
    <property type="term" value="C:cytosol"/>
    <property type="evidence" value="ECO:0007669"/>
    <property type="project" value="TreeGrafter"/>
</dbReference>
<dbReference type="NCBIfam" id="TIGR00507">
    <property type="entry name" value="aroE"/>
    <property type="match status" value="1"/>
</dbReference>
<protein>
    <recommendedName>
        <fullName evidence="2 7">Shikimate dehydrogenase (NADP(+))</fullName>
        <shortName evidence="7">SDH</shortName>
        <ecNumber evidence="2 7">1.1.1.25</ecNumber>
    </recommendedName>
</protein>
<dbReference type="GO" id="GO:0050661">
    <property type="term" value="F:NADP binding"/>
    <property type="evidence" value="ECO:0007669"/>
    <property type="project" value="InterPro"/>
</dbReference>
<keyword evidence="6 7" id="KW-0057">Aromatic amino acid biosynthesis</keyword>
<evidence type="ECO:0000256" key="1">
    <source>
        <dbReference type="ARBA" id="ARBA00004871"/>
    </source>
</evidence>
<evidence type="ECO:0000259" key="8">
    <source>
        <dbReference type="Pfam" id="PF08501"/>
    </source>
</evidence>
<name>A0AA43UCV1_9LACT</name>
<evidence type="ECO:0000256" key="2">
    <source>
        <dbReference type="ARBA" id="ARBA00012962"/>
    </source>
</evidence>
<dbReference type="SUPFAM" id="SSF53223">
    <property type="entry name" value="Aminoacid dehydrogenase-like, N-terminal domain"/>
    <property type="match status" value="1"/>
</dbReference>
<dbReference type="EC" id="1.1.1.25" evidence="2 7"/>
<dbReference type="EMBL" id="JAUNQW010000019">
    <property type="protein sequence ID" value="MDO5457639.1"/>
    <property type="molecule type" value="Genomic_DNA"/>
</dbReference>
<comment type="function">
    <text evidence="7">Involved in the biosynthesis of the chorismate, which leads to the biosynthesis of aromatic amino acids. Catalyzes the reversible NADPH linked reduction of 3-dehydroshikimate (DHSA) to yield shikimate (SA).</text>
</comment>
<evidence type="ECO:0000256" key="3">
    <source>
        <dbReference type="ARBA" id="ARBA00022605"/>
    </source>
</evidence>
<comment type="caution">
    <text evidence="7">Lacks conserved residue(s) required for the propagation of feature annotation.</text>
</comment>
<dbReference type="GO" id="GO:0008652">
    <property type="term" value="P:amino acid biosynthetic process"/>
    <property type="evidence" value="ECO:0007669"/>
    <property type="project" value="UniProtKB-KW"/>
</dbReference>
<evidence type="ECO:0000313" key="10">
    <source>
        <dbReference type="Proteomes" id="UP001171751"/>
    </source>
</evidence>
<dbReference type="PANTHER" id="PTHR21089">
    <property type="entry name" value="SHIKIMATE DEHYDROGENASE"/>
    <property type="match status" value="1"/>
</dbReference>
<gene>
    <name evidence="7 9" type="primary">aroE</name>
    <name evidence="9" type="ORF">Q4F26_04760</name>
</gene>
<comment type="catalytic activity">
    <reaction evidence="7">
        <text>shikimate + NADP(+) = 3-dehydroshikimate + NADPH + H(+)</text>
        <dbReference type="Rhea" id="RHEA:17737"/>
        <dbReference type="ChEBI" id="CHEBI:15378"/>
        <dbReference type="ChEBI" id="CHEBI:16630"/>
        <dbReference type="ChEBI" id="CHEBI:36208"/>
        <dbReference type="ChEBI" id="CHEBI:57783"/>
        <dbReference type="ChEBI" id="CHEBI:58349"/>
        <dbReference type="EC" id="1.1.1.25"/>
    </reaction>
</comment>